<dbReference type="Gene3D" id="3.40.50.720">
    <property type="entry name" value="NAD(P)-binding Rossmann-like Domain"/>
    <property type="match status" value="1"/>
</dbReference>
<dbReference type="EMBL" id="BMIR01000008">
    <property type="protein sequence ID" value="GGE41654.1"/>
    <property type="molecule type" value="Genomic_DNA"/>
</dbReference>
<evidence type="ECO:0000313" key="3">
    <source>
        <dbReference type="Proteomes" id="UP000628775"/>
    </source>
</evidence>
<reference evidence="2" key="1">
    <citation type="journal article" date="2014" name="Int. J. Syst. Evol. Microbiol.">
        <title>Complete genome sequence of Corynebacterium casei LMG S-19264T (=DSM 44701T), isolated from a smear-ripened cheese.</title>
        <authorList>
            <consortium name="US DOE Joint Genome Institute (JGI-PGF)"/>
            <person name="Walter F."/>
            <person name="Albersmeier A."/>
            <person name="Kalinowski J."/>
            <person name="Ruckert C."/>
        </authorList>
    </citation>
    <scope>NUCLEOTIDE SEQUENCE</scope>
    <source>
        <strain evidence="2">CGMCC 1.15371</strain>
    </source>
</reference>
<dbReference type="Proteomes" id="UP000628775">
    <property type="component" value="Unassembled WGS sequence"/>
</dbReference>
<comment type="caution">
    <text evidence="2">The sequence shown here is derived from an EMBL/GenBank/DDBJ whole genome shotgun (WGS) entry which is preliminary data.</text>
</comment>
<evidence type="ECO:0000259" key="1">
    <source>
        <dbReference type="Pfam" id="PF01408"/>
    </source>
</evidence>
<keyword evidence="3" id="KW-1185">Reference proteome</keyword>
<sequence>MTASPIKVGLIGTGFMGQNHLRHLVAMDHVEMVGIHDVIQEHGMKISQDYHVPFFTSAEDLIDHVDMIVVTVQPPSILN</sequence>
<name>A0A8J2VNY6_9BACL</name>
<dbReference type="AlphaFoldDB" id="A0A8J2VNY6"/>
<dbReference type="InterPro" id="IPR000683">
    <property type="entry name" value="Gfo/Idh/MocA-like_OxRdtase_N"/>
</dbReference>
<dbReference type="GO" id="GO:0000166">
    <property type="term" value="F:nucleotide binding"/>
    <property type="evidence" value="ECO:0007669"/>
    <property type="project" value="InterPro"/>
</dbReference>
<feature type="domain" description="Gfo/Idh/MocA-like oxidoreductase N-terminal" evidence="1">
    <location>
        <begin position="6"/>
        <end position="74"/>
    </location>
</feature>
<reference evidence="2" key="2">
    <citation type="submission" date="2020-09" db="EMBL/GenBank/DDBJ databases">
        <authorList>
            <person name="Sun Q."/>
            <person name="Zhou Y."/>
        </authorList>
    </citation>
    <scope>NUCLEOTIDE SEQUENCE</scope>
    <source>
        <strain evidence="2">CGMCC 1.15371</strain>
    </source>
</reference>
<accession>A0A8J2VNY6</accession>
<gene>
    <name evidence="2" type="ORF">GCM10011391_20510</name>
</gene>
<organism evidence="2 3">
    <name type="scientific">Pullulanibacillus camelliae</name>
    <dbReference type="NCBI Taxonomy" id="1707096"/>
    <lineage>
        <taxon>Bacteria</taxon>
        <taxon>Bacillati</taxon>
        <taxon>Bacillota</taxon>
        <taxon>Bacilli</taxon>
        <taxon>Bacillales</taxon>
        <taxon>Sporolactobacillaceae</taxon>
        <taxon>Pullulanibacillus</taxon>
    </lineage>
</organism>
<dbReference type="SUPFAM" id="SSF51735">
    <property type="entry name" value="NAD(P)-binding Rossmann-fold domains"/>
    <property type="match status" value="1"/>
</dbReference>
<dbReference type="Pfam" id="PF01408">
    <property type="entry name" value="GFO_IDH_MocA"/>
    <property type="match status" value="1"/>
</dbReference>
<dbReference type="InterPro" id="IPR036291">
    <property type="entry name" value="NAD(P)-bd_dom_sf"/>
</dbReference>
<proteinExistence type="predicted"/>
<evidence type="ECO:0000313" key="2">
    <source>
        <dbReference type="EMBL" id="GGE41654.1"/>
    </source>
</evidence>
<protein>
    <recommendedName>
        <fullName evidence="1">Gfo/Idh/MocA-like oxidoreductase N-terminal domain-containing protein</fullName>
    </recommendedName>
</protein>